<dbReference type="Gene3D" id="3.30.300.20">
    <property type="match status" value="1"/>
</dbReference>
<dbReference type="OrthoDB" id="8954335at2759"/>
<dbReference type="KEGG" id="cme:CYME_CMB003C"/>
<dbReference type="Pfam" id="PF01926">
    <property type="entry name" value="MMR_HSR1"/>
    <property type="match status" value="2"/>
</dbReference>
<gene>
    <name evidence="5" type="ORF">CYME_CMB003C</name>
</gene>
<feature type="domain" description="G" evidence="3">
    <location>
        <begin position="10"/>
        <end position="173"/>
    </location>
</feature>
<dbReference type="RefSeq" id="XP_005535117.1">
    <property type="nucleotide sequence ID" value="XM_005535060.1"/>
</dbReference>
<organism evidence="5 6">
    <name type="scientific">Cyanidioschyzon merolae (strain NIES-3377 / 10D)</name>
    <name type="common">Unicellular red alga</name>
    <dbReference type="NCBI Taxonomy" id="280699"/>
    <lineage>
        <taxon>Eukaryota</taxon>
        <taxon>Rhodophyta</taxon>
        <taxon>Bangiophyceae</taxon>
        <taxon>Cyanidiales</taxon>
        <taxon>Cyanidiaceae</taxon>
        <taxon>Cyanidioschyzon</taxon>
    </lineage>
</organism>
<feature type="domain" description="G" evidence="3">
    <location>
        <begin position="373"/>
        <end position="512"/>
    </location>
</feature>
<evidence type="ECO:0000259" key="3">
    <source>
        <dbReference type="Pfam" id="PF01926"/>
    </source>
</evidence>
<dbReference type="GeneID" id="16992215"/>
<sequence length="653" mass="70626">MGLSHVRAAVVLAGRPNVGKSVLFNRLVGKASSLVDPRAGCTRDVRSAYGRLVDLRFRLFDTPGLEWLPERVQRGRLPAANSLPNSKAAFGDSGPNLMQQFAHSLEYSVAYESLYARVLQLTERFLRTLSSRAKDRTLALFLVDASQGVVAADHQIASLLRRLALPTVLVLNKCDMRAADSGTVASFAELGFPSSVPISALQGEGFSDLYHAMQPLVDHMNSDETVEACRANAHICDIPRKRDAECAANTHPVQPEREFACGHAASTLSHDGTTSHAGLVWNTNGAALIASQDTRLAPSAQRLALESSPSSIDETTTCAADARSVHQTSPHDPQGTLPARYLTSTDTAPVSGDPMMDEIDSPAVAANSHQIRLTIVGRPNVGKSTLANALLGYERFLTAPFPGVTRDAVTVASSRYGGFLVTDTAGARRRTAVAGSRAADAAPDPLETGAYAQMLTSIATATACGLVLDAAEIALALQQSKDPRRLLTSMEHSLIQEATELQGKPLLLVLNKTDLLENKEQQRNVERAIRTRLQSSAPEARHAPIIGLSAACLSEDDAGSLFCTVRELVHLWSGSWSRGELSQWLFQATRRYSPPVHAKFAYMIQTGRRPPVFTIFGVAEHYLSPVYRRTLLNALKLDFGLQKVPVKLCFRSH</sequence>
<dbReference type="PANTHER" id="PTHR43834">
    <property type="entry name" value="GTPASE DER"/>
    <property type="match status" value="1"/>
</dbReference>
<reference evidence="5 6" key="1">
    <citation type="journal article" date="2004" name="Nature">
        <title>Genome sequence of the ultrasmall unicellular red alga Cyanidioschyzon merolae 10D.</title>
        <authorList>
            <person name="Matsuzaki M."/>
            <person name="Misumi O."/>
            <person name="Shin-i T."/>
            <person name="Maruyama S."/>
            <person name="Takahara M."/>
            <person name="Miyagishima S."/>
            <person name="Mori T."/>
            <person name="Nishida K."/>
            <person name="Yagisawa F."/>
            <person name="Nishida K."/>
            <person name="Yoshida Y."/>
            <person name="Nishimura Y."/>
            <person name="Nakao S."/>
            <person name="Kobayashi T."/>
            <person name="Momoyama Y."/>
            <person name="Higashiyama T."/>
            <person name="Minoda A."/>
            <person name="Sano M."/>
            <person name="Nomoto H."/>
            <person name="Oishi K."/>
            <person name="Hayashi H."/>
            <person name="Ohta F."/>
            <person name="Nishizaka S."/>
            <person name="Haga S."/>
            <person name="Miura S."/>
            <person name="Morishita T."/>
            <person name="Kabeya Y."/>
            <person name="Terasawa K."/>
            <person name="Suzuki Y."/>
            <person name="Ishii Y."/>
            <person name="Asakawa S."/>
            <person name="Takano H."/>
            <person name="Ohta N."/>
            <person name="Kuroiwa H."/>
            <person name="Tanaka K."/>
            <person name="Shimizu N."/>
            <person name="Sugano S."/>
            <person name="Sato N."/>
            <person name="Nozaki H."/>
            <person name="Ogasawara N."/>
            <person name="Kohara Y."/>
            <person name="Kuroiwa T."/>
        </authorList>
    </citation>
    <scope>NUCLEOTIDE SEQUENCE [LARGE SCALE GENOMIC DNA]</scope>
    <source>
        <strain evidence="5 6">10D</strain>
    </source>
</reference>
<evidence type="ECO:0000313" key="5">
    <source>
        <dbReference type="EMBL" id="BAM78831.1"/>
    </source>
</evidence>
<evidence type="ECO:0000256" key="2">
    <source>
        <dbReference type="ARBA" id="ARBA00023134"/>
    </source>
</evidence>
<feature type="domain" description="GTPase Der C-terminal KH-domain-like" evidence="4">
    <location>
        <begin position="577"/>
        <end position="651"/>
    </location>
</feature>
<keyword evidence="2" id="KW-0342">GTP-binding</keyword>
<evidence type="ECO:0000256" key="1">
    <source>
        <dbReference type="ARBA" id="ARBA00022741"/>
    </source>
</evidence>
<protein>
    <submittedName>
        <fullName evidence="5">Similar to GTP-binding protein</fullName>
    </submittedName>
</protein>
<dbReference type="InterPro" id="IPR027417">
    <property type="entry name" value="P-loop_NTPase"/>
</dbReference>
<dbReference type="Pfam" id="PF14714">
    <property type="entry name" value="KH_dom-like"/>
    <property type="match status" value="1"/>
</dbReference>
<keyword evidence="1" id="KW-0547">Nucleotide-binding</keyword>
<name>M1UN87_CYAM1</name>
<proteinExistence type="predicted"/>
<evidence type="ECO:0000313" key="6">
    <source>
        <dbReference type="Proteomes" id="UP000007014"/>
    </source>
</evidence>
<dbReference type="Proteomes" id="UP000007014">
    <property type="component" value="Chromosome 2"/>
</dbReference>
<dbReference type="SUPFAM" id="SSF52540">
    <property type="entry name" value="P-loop containing nucleoside triphosphate hydrolases"/>
    <property type="match status" value="2"/>
</dbReference>
<keyword evidence="6" id="KW-1185">Reference proteome</keyword>
<dbReference type="AlphaFoldDB" id="M1UN87"/>
<dbReference type="eggNOG" id="KOG1191">
    <property type="taxonomic scope" value="Eukaryota"/>
</dbReference>
<reference evidence="5 6" key="2">
    <citation type="journal article" date="2007" name="BMC Biol.">
        <title>A 100%-complete sequence reveals unusually simple genomic features in the hot-spring red alga Cyanidioschyzon merolae.</title>
        <authorList>
            <person name="Nozaki H."/>
            <person name="Takano H."/>
            <person name="Misumi O."/>
            <person name="Terasawa K."/>
            <person name="Matsuzaki M."/>
            <person name="Maruyama S."/>
            <person name="Nishida K."/>
            <person name="Yagisawa F."/>
            <person name="Yoshida Y."/>
            <person name="Fujiwara T."/>
            <person name="Takio S."/>
            <person name="Tamura K."/>
            <person name="Chung S.J."/>
            <person name="Nakamura S."/>
            <person name="Kuroiwa H."/>
            <person name="Tanaka K."/>
            <person name="Sato N."/>
            <person name="Kuroiwa T."/>
        </authorList>
    </citation>
    <scope>NUCLEOTIDE SEQUENCE [LARGE SCALE GENOMIC DNA]</scope>
    <source>
        <strain evidence="5 6">10D</strain>
    </source>
</reference>
<accession>M1UN87</accession>
<evidence type="ECO:0000259" key="4">
    <source>
        <dbReference type="Pfam" id="PF14714"/>
    </source>
</evidence>
<dbReference type="InterPro" id="IPR032859">
    <property type="entry name" value="KH_dom-like"/>
</dbReference>
<dbReference type="PANTHER" id="PTHR43834:SF6">
    <property type="entry name" value="GTPASE DER"/>
    <property type="match status" value="1"/>
</dbReference>
<dbReference type="InterPro" id="IPR006073">
    <property type="entry name" value="GTP-bd"/>
</dbReference>
<dbReference type="EMBL" id="AP006484">
    <property type="protein sequence ID" value="BAM78831.1"/>
    <property type="molecule type" value="Genomic_DNA"/>
</dbReference>
<dbReference type="OMA" id="CNLPQYV"/>
<dbReference type="Gramene" id="CMB003CT">
    <property type="protein sequence ID" value="CMB003CT"/>
    <property type="gene ID" value="CMB003C"/>
</dbReference>
<dbReference type="GO" id="GO:0005525">
    <property type="term" value="F:GTP binding"/>
    <property type="evidence" value="ECO:0007669"/>
    <property type="project" value="UniProtKB-KW"/>
</dbReference>
<dbReference type="InterPro" id="IPR015946">
    <property type="entry name" value="KH_dom-like_a/b"/>
</dbReference>
<dbReference type="STRING" id="280699.M1UN87"/>
<dbReference type="Gene3D" id="3.40.50.300">
    <property type="entry name" value="P-loop containing nucleotide triphosphate hydrolases"/>
    <property type="match status" value="2"/>
</dbReference>
<dbReference type="HOGENOM" id="CLU_420031_0_0_1"/>